<organism evidence="1 2">
    <name type="scientific">Actinopolymorpha pittospori</name>
    <dbReference type="NCBI Taxonomy" id="648752"/>
    <lineage>
        <taxon>Bacteria</taxon>
        <taxon>Bacillati</taxon>
        <taxon>Actinomycetota</taxon>
        <taxon>Actinomycetes</taxon>
        <taxon>Propionibacteriales</taxon>
        <taxon>Actinopolymorphaceae</taxon>
        <taxon>Actinopolymorpha</taxon>
    </lineage>
</organism>
<gene>
    <name evidence="1" type="ORF">HEB94_004119</name>
</gene>
<evidence type="ECO:0000313" key="1">
    <source>
        <dbReference type="EMBL" id="MBE1607271.1"/>
    </source>
</evidence>
<reference evidence="1" key="1">
    <citation type="submission" date="2020-10" db="EMBL/GenBank/DDBJ databases">
        <title>Sequencing the genomes of 1000 actinobacteria strains.</title>
        <authorList>
            <person name="Klenk H.-P."/>
        </authorList>
    </citation>
    <scope>NUCLEOTIDE SEQUENCE</scope>
    <source>
        <strain evidence="1">DSM 45354</strain>
    </source>
</reference>
<dbReference type="AlphaFoldDB" id="A0A927MVP2"/>
<keyword evidence="2" id="KW-1185">Reference proteome</keyword>
<name>A0A927MVP2_9ACTN</name>
<sequence length="123" mass="13372">MNVLGAVLKAKYDYPNLLALRAGTERHPDLSWTAAGYAAHLADTLRLWSERLVGAYVSGVVDVVPCDPDLLAQVRGYNQMSVGAVLWSVEEAANSWIEAAPEAIKNNVVLRVVTGPGDSPRRW</sequence>
<evidence type="ECO:0000313" key="2">
    <source>
        <dbReference type="Proteomes" id="UP000638648"/>
    </source>
</evidence>
<dbReference type="RefSeq" id="WP_345482880.1">
    <property type="nucleotide sequence ID" value="NZ_BAABJL010000122.1"/>
</dbReference>
<dbReference type="SUPFAM" id="SSF109854">
    <property type="entry name" value="DinB/YfiT-like putative metalloenzymes"/>
    <property type="match status" value="1"/>
</dbReference>
<dbReference type="EMBL" id="JADBEM010000001">
    <property type="protein sequence ID" value="MBE1607271.1"/>
    <property type="molecule type" value="Genomic_DNA"/>
</dbReference>
<accession>A0A927MVP2</accession>
<comment type="caution">
    <text evidence="1">The sequence shown here is derived from an EMBL/GenBank/DDBJ whole genome shotgun (WGS) entry which is preliminary data.</text>
</comment>
<dbReference type="InterPro" id="IPR034660">
    <property type="entry name" value="DinB/YfiT-like"/>
</dbReference>
<protein>
    <submittedName>
        <fullName evidence="1">Uncharacterized protein</fullName>
    </submittedName>
</protein>
<dbReference type="Proteomes" id="UP000638648">
    <property type="component" value="Unassembled WGS sequence"/>
</dbReference>
<proteinExistence type="predicted"/>